<dbReference type="Gene3D" id="1.10.1410.10">
    <property type="match status" value="1"/>
</dbReference>
<dbReference type="InterPro" id="IPR013087">
    <property type="entry name" value="Znf_C2H2_type"/>
</dbReference>
<feature type="domain" description="C2H2-type" evidence="2">
    <location>
        <begin position="724"/>
        <end position="748"/>
    </location>
</feature>
<feature type="domain" description="C2H2-type" evidence="2">
    <location>
        <begin position="538"/>
        <end position="561"/>
    </location>
</feature>
<dbReference type="EMBL" id="GEDC01025392">
    <property type="protein sequence ID" value="JAS11906.1"/>
    <property type="molecule type" value="Transcribed_RNA"/>
</dbReference>
<feature type="compositionally biased region" description="Basic and acidic residues" evidence="1">
    <location>
        <begin position="612"/>
        <end position="623"/>
    </location>
</feature>
<accession>A0A1B6DRG3</accession>
<evidence type="ECO:0000313" key="4">
    <source>
        <dbReference type="EMBL" id="JAS14413.1"/>
    </source>
</evidence>
<dbReference type="InterPro" id="IPR043519">
    <property type="entry name" value="NT_sf"/>
</dbReference>
<feature type="region of interest" description="Disordered" evidence="1">
    <location>
        <begin position="611"/>
        <end position="630"/>
    </location>
</feature>
<feature type="domain" description="C2H2-type" evidence="2">
    <location>
        <begin position="575"/>
        <end position="600"/>
    </location>
</feature>
<evidence type="ECO:0000313" key="5">
    <source>
        <dbReference type="EMBL" id="JAS28274.1"/>
    </source>
</evidence>
<feature type="region of interest" description="Disordered" evidence="1">
    <location>
        <begin position="798"/>
        <end position="828"/>
    </location>
</feature>
<feature type="domain" description="C2H2-type" evidence="2">
    <location>
        <begin position="256"/>
        <end position="276"/>
    </location>
</feature>
<protein>
    <recommendedName>
        <fullName evidence="2">C2H2-type domain-containing protein</fullName>
    </recommendedName>
</protein>
<dbReference type="PANTHER" id="PTHR12271:SF66">
    <property type="entry name" value="TERMINAL URIDYLYLTRANSFERASE TAILOR"/>
    <property type="match status" value="1"/>
</dbReference>
<evidence type="ECO:0000256" key="1">
    <source>
        <dbReference type="SAM" id="MobiDB-lite"/>
    </source>
</evidence>
<feature type="region of interest" description="Disordered" evidence="1">
    <location>
        <begin position="637"/>
        <end position="677"/>
    </location>
</feature>
<sequence length="1262" mass="146688">MATSSNTEKKLNSNLSTGLKQDVKKIPRFRKKKEKSNVSKNSTNYLLLGNLKDECQDDEESHFKLSHLNPLNKEIINDSKISSSLLSDTEEDTTNSRFENQLLTLDYSKDLFQKYLSNVSFILKHYIGTPPYYFELSELDALQRQTMVLLEKLKSHTTVQNNSHASKVSISHEQAKIVFPENYLFCKKYFSTVDKVLECSMCNEMVKFESDCIIKHLQSPMHIEFENQLQYNYKSLMEFIKYNVPSLKNSNNTWFYICCLCDFITSNFYVWKNHLKAESENNIEKKLRSHFCQSCKIVLFGEKEIWKEHCSLNHINTDKTHLDQVENLEDMETKIIVPDNFVKCKVGNNLKRLTHEDFLNKVMYKSVKKMKNSDSELGFYCSFCNIYIFYNISNREHPLLHISCEDKNPVYCEKYVCKSCNVDLYGDEEIMKEHILTISHKSMLKCKDCKPKNVLYEDKTDDSLFLCNTFENLNTFSPRNVSPSSTSKESNVSLTNHDYDGSCADPSANKIKIHTEFIKLVLDNYEASVYKKDHARGFYCRICNEFGFYSPNEKRHDLLKHNDFIDVVAEVCPMYYCETCNVELYGPRKRLVKEHNKILHHQEISSKVMQDQLDHQPEKEPLKSNENSNKTLNKVEAIENDQPKQSIDAKRKHKPSVALHSDKNSNEIQQPFKDKNNQQCNADLKQNKKYDVIDNDSTHQEMMKSVIQAFITKTVKKFPEFNSYLCQPCEISTGHLKTWQKHIESKKHIENSTNANYKVCPHCRALMLCQDYYFNDHEQSKSHFLVCRKIELESSINSTEGNNGGGKKNNNASNASSKKTDIKKTDNKVKKQPQLVGVLIKGYPLDMKKGDFYAMFNRFGYRVKSVKMCFGDLNTTLVTFNRKSDVDRILSEQPIWVDDYELELTLYCENMEEPLSEIMLKILKTPDLLRQEVEKIIKDTKEISVEEEKKTKLLLSDISTSLENTSVYPFGSRIYGIFSKTSDLDVFVDLDNKMYYDDCLDGTTAKQDEIMKTVAKLLKNNRKLCIVRKVKARVPIIQMVHLPSKMACDLSFKNGLSVENTQLTKCYLEADPRVFWLVTAVKYWAESNNLKNSNRFTSYALIWMVMYFLMQLKQPVVFPVEALRKSHLPYDRNKRNITGWNCQFCLDVSKYPKTKNNSDVIKLLHEFFIFYSTLDCDNSVLCPVIGTMVEREKFNKCDLAPCFDSYVKRVEANNKNHMKLDSAICLQDPFDFGHNLTKSVTVPCLQFFKKLCAESAALCAKW</sequence>
<dbReference type="Pfam" id="PF22600">
    <property type="entry name" value="MTPAP-like_central"/>
    <property type="match status" value="1"/>
</dbReference>
<feature type="compositionally biased region" description="Low complexity" evidence="1">
    <location>
        <begin position="808"/>
        <end position="817"/>
    </location>
</feature>
<organism evidence="5">
    <name type="scientific">Clastoptera arizonana</name>
    <name type="common">Arizona spittle bug</name>
    <dbReference type="NCBI Taxonomy" id="38151"/>
    <lineage>
        <taxon>Eukaryota</taxon>
        <taxon>Metazoa</taxon>
        <taxon>Ecdysozoa</taxon>
        <taxon>Arthropoda</taxon>
        <taxon>Hexapoda</taxon>
        <taxon>Insecta</taxon>
        <taxon>Pterygota</taxon>
        <taxon>Neoptera</taxon>
        <taxon>Paraneoptera</taxon>
        <taxon>Hemiptera</taxon>
        <taxon>Auchenorrhyncha</taxon>
        <taxon>Cercopoidea</taxon>
        <taxon>Clastopteridae</taxon>
        <taxon>Clastoptera</taxon>
    </lineage>
</organism>
<dbReference type="AlphaFoldDB" id="A0A1B6DRG3"/>
<dbReference type="CDD" id="cd05402">
    <property type="entry name" value="NT_PAP_TUTase"/>
    <property type="match status" value="1"/>
</dbReference>
<name>A0A1B6DRG3_9HEMI</name>
<gene>
    <name evidence="4" type="ORF">g.43032</name>
    <name evidence="6" type="ORF">g.43033</name>
    <name evidence="5" type="ORF">g.43036</name>
    <name evidence="3" type="ORF">g.43037</name>
</gene>
<evidence type="ECO:0000259" key="2">
    <source>
        <dbReference type="SMART" id="SM00355"/>
    </source>
</evidence>
<dbReference type="GO" id="GO:0050265">
    <property type="term" value="F:RNA uridylyltransferase activity"/>
    <property type="evidence" value="ECO:0007669"/>
    <property type="project" value="TreeGrafter"/>
</dbReference>
<dbReference type="EMBL" id="GEDC01006211">
    <property type="protein sequence ID" value="JAS31087.1"/>
    <property type="molecule type" value="Transcribed_RNA"/>
</dbReference>
<feature type="compositionally biased region" description="Basic and acidic residues" evidence="1">
    <location>
        <begin position="818"/>
        <end position="828"/>
    </location>
</feature>
<reference evidence="5" key="1">
    <citation type="submission" date="2015-12" db="EMBL/GenBank/DDBJ databases">
        <title>De novo transcriptome assembly of four potential Pierce s Disease insect vectors from Arizona vineyards.</title>
        <authorList>
            <person name="Tassone E.E."/>
        </authorList>
    </citation>
    <scope>NUCLEOTIDE SEQUENCE</scope>
</reference>
<proteinExistence type="predicted"/>
<dbReference type="InterPro" id="IPR054708">
    <property type="entry name" value="MTPAP-like_central"/>
</dbReference>
<dbReference type="EMBL" id="GEDC01022885">
    <property type="protein sequence ID" value="JAS14413.1"/>
    <property type="molecule type" value="Transcribed_RNA"/>
</dbReference>
<evidence type="ECO:0000313" key="3">
    <source>
        <dbReference type="EMBL" id="JAS11906.1"/>
    </source>
</evidence>
<feature type="domain" description="C2H2-type" evidence="2">
    <location>
        <begin position="415"/>
        <end position="440"/>
    </location>
</feature>
<feature type="domain" description="C2H2-type" evidence="2">
    <location>
        <begin position="197"/>
        <end position="222"/>
    </location>
</feature>
<feature type="domain" description="C2H2-type" evidence="2">
    <location>
        <begin position="758"/>
        <end position="783"/>
    </location>
</feature>
<dbReference type="PANTHER" id="PTHR12271">
    <property type="entry name" value="POLY A POLYMERASE CID PAP -RELATED"/>
    <property type="match status" value="1"/>
</dbReference>
<dbReference type="EMBL" id="GEDC01009024">
    <property type="protein sequence ID" value="JAS28274.1"/>
    <property type="molecule type" value="Transcribed_RNA"/>
</dbReference>
<dbReference type="GO" id="GO:0031123">
    <property type="term" value="P:RNA 3'-end processing"/>
    <property type="evidence" value="ECO:0007669"/>
    <property type="project" value="TreeGrafter"/>
</dbReference>
<dbReference type="SMART" id="SM00355">
    <property type="entry name" value="ZnF_C2H2"/>
    <property type="match status" value="7"/>
</dbReference>
<evidence type="ECO:0000313" key="6">
    <source>
        <dbReference type="EMBL" id="JAS31087.1"/>
    </source>
</evidence>
<dbReference type="SUPFAM" id="SSF81301">
    <property type="entry name" value="Nucleotidyltransferase"/>
    <property type="match status" value="1"/>
</dbReference>
<dbReference type="SUPFAM" id="SSF81631">
    <property type="entry name" value="PAP/OAS1 substrate-binding domain"/>
    <property type="match status" value="1"/>
</dbReference>
<dbReference type="Gene3D" id="3.30.460.10">
    <property type="entry name" value="Beta Polymerase, domain 2"/>
    <property type="match status" value="1"/>
</dbReference>